<dbReference type="Proteomes" id="UP000718793">
    <property type="component" value="Unassembled WGS sequence"/>
</dbReference>
<sequence>MINFENAQTKSASTIANSNNNVIILLFTFILVISLYIAIKFSVNFQKSLDYTKKATGDKLKKPFIYGLKFSTPSLINLFIFEILLIVVMIWTAINFYNEVTSFYYKNIQEARANGQEVQSFNYASSKSIFNYFTMLLPFLYAPLIFLYNFVTYKKAFNDPKYKNKNFVYELKKTLQEEFDDIKVVKEIRVDIEKMKSKNPLGAKVLAKKVYQLNNLEKLDFQKAYKFALEMEFIKNYYEFYVKNFTFFGAYFNQKKIRNFKIDYENDYSSTIEKQIQWMNDAEKSIKNNNQLNETSSQLYHYKNINMTLMRNQRKNSSLTTNTNDINYLGVDPSIQLSYSLDNEIQPEFDIADILKVIADNAWKKLILKM</sequence>
<evidence type="ECO:0000313" key="3">
    <source>
        <dbReference type="Proteomes" id="UP000718793"/>
    </source>
</evidence>
<name>A0ABS6DQK7_9MOLU</name>
<keyword evidence="1" id="KW-0812">Transmembrane</keyword>
<accession>A0ABS6DQK7</accession>
<feature type="transmembrane region" description="Helical" evidence="1">
    <location>
        <begin position="75"/>
        <end position="97"/>
    </location>
</feature>
<reference evidence="2" key="1">
    <citation type="submission" date="2021-06" db="EMBL/GenBank/DDBJ databases">
        <title>Novel Mycoplasma species detected in California sea lions (Zalophus californianus) from the USA.</title>
        <authorList>
            <person name="Volokhov D.V."/>
            <person name="Furtak V.A."/>
            <person name="Zagorodnyaya T.A."/>
        </authorList>
    </citation>
    <scope>NUCLEOTIDE SEQUENCE [LARGE SCALE GENOMIC DNA]</scope>
    <source>
        <strain evidence="2">CSL 5346</strain>
    </source>
</reference>
<feature type="transmembrane region" description="Helical" evidence="1">
    <location>
        <begin position="20"/>
        <end position="39"/>
    </location>
</feature>
<comment type="caution">
    <text evidence="2">The sequence shown here is derived from an EMBL/GenBank/DDBJ whole genome shotgun (WGS) entry which is preliminary data.</text>
</comment>
<evidence type="ECO:0000256" key="1">
    <source>
        <dbReference type="SAM" id="Phobius"/>
    </source>
</evidence>
<feature type="transmembrane region" description="Helical" evidence="1">
    <location>
        <begin position="129"/>
        <end position="151"/>
    </location>
</feature>
<keyword evidence="3" id="KW-1185">Reference proteome</keyword>
<dbReference type="EMBL" id="JAHMHH010000003">
    <property type="protein sequence ID" value="MBU4692533.1"/>
    <property type="molecule type" value="Genomic_DNA"/>
</dbReference>
<keyword evidence="1" id="KW-0472">Membrane</keyword>
<gene>
    <name evidence="2" type="ORF">KQ875_02945</name>
</gene>
<protein>
    <submittedName>
        <fullName evidence="2">Uncharacterized protein</fullName>
    </submittedName>
</protein>
<organism evidence="2 3">
    <name type="scientific">Mycoplasma zalophi</name>
    <dbReference type="NCBI Taxonomy" id="191287"/>
    <lineage>
        <taxon>Bacteria</taxon>
        <taxon>Bacillati</taxon>
        <taxon>Mycoplasmatota</taxon>
        <taxon>Mollicutes</taxon>
        <taxon>Mycoplasmataceae</taxon>
        <taxon>Mycoplasma</taxon>
    </lineage>
</organism>
<dbReference type="RefSeq" id="WP_216489220.1">
    <property type="nucleotide sequence ID" value="NZ_JAHMHH010000003.1"/>
</dbReference>
<evidence type="ECO:0000313" key="2">
    <source>
        <dbReference type="EMBL" id="MBU4692533.1"/>
    </source>
</evidence>
<proteinExistence type="predicted"/>
<keyword evidence="1" id="KW-1133">Transmembrane helix</keyword>